<evidence type="ECO:0000256" key="3">
    <source>
        <dbReference type="ARBA" id="ARBA00012744"/>
    </source>
</evidence>
<protein>
    <recommendedName>
        <fullName evidence="3">beta-glucosidase</fullName>
        <ecNumber evidence="3">3.2.1.21</ecNumber>
    </recommendedName>
</protein>
<evidence type="ECO:0000256" key="4">
    <source>
        <dbReference type="ARBA" id="ARBA00022801"/>
    </source>
</evidence>
<dbReference type="AlphaFoldDB" id="A0A9W8H6P8"/>
<feature type="domain" description="Fibronectin type III-like" evidence="5">
    <location>
        <begin position="64"/>
        <end position="134"/>
    </location>
</feature>
<dbReference type="PANTHER" id="PTHR42715:SF10">
    <property type="entry name" value="BETA-GLUCOSIDASE"/>
    <property type="match status" value="1"/>
</dbReference>
<accession>A0A9W8H6P8</accession>
<proteinExistence type="inferred from homology"/>
<evidence type="ECO:0000313" key="6">
    <source>
        <dbReference type="EMBL" id="KAJ2777083.1"/>
    </source>
</evidence>
<feature type="non-terminal residue" evidence="6">
    <location>
        <position position="1"/>
    </location>
</feature>
<dbReference type="SMART" id="SM01217">
    <property type="entry name" value="Fn3_like"/>
    <property type="match status" value="1"/>
</dbReference>
<dbReference type="PANTHER" id="PTHR42715">
    <property type="entry name" value="BETA-GLUCOSIDASE"/>
    <property type="match status" value="1"/>
</dbReference>
<dbReference type="Proteomes" id="UP001140217">
    <property type="component" value="Unassembled WGS sequence"/>
</dbReference>
<keyword evidence="4" id="KW-0378">Hydrolase</keyword>
<dbReference type="InterPro" id="IPR013783">
    <property type="entry name" value="Ig-like_fold"/>
</dbReference>
<dbReference type="Gene3D" id="2.60.40.10">
    <property type="entry name" value="Immunoglobulins"/>
    <property type="match status" value="1"/>
</dbReference>
<name>A0A9W8H6P8_9FUNG</name>
<evidence type="ECO:0000256" key="1">
    <source>
        <dbReference type="ARBA" id="ARBA00000448"/>
    </source>
</evidence>
<sequence length="157" mass="17285">AQASTTVWQPAYVEYRPQWAFGFGLGYSTVTCSNVTLSAGELAPGSPVTATVTVTNHGPYAQRETVQMLTRQHYRAGYAPENYRLRAFAKIDLPAGESRTVALQLRAEDLAFWDRDLRRRIEPAPVTVAINPYTYADVSATVQLVADPDVLLNEAGH</sequence>
<dbReference type="InterPro" id="IPR026891">
    <property type="entry name" value="Fn3-like"/>
</dbReference>
<evidence type="ECO:0000313" key="7">
    <source>
        <dbReference type="Proteomes" id="UP001140217"/>
    </source>
</evidence>
<reference evidence="6" key="1">
    <citation type="submission" date="2022-07" db="EMBL/GenBank/DDBJ databases">
        <title>Phylogenomic reconstructions and comparative analyses of Kickxellomycotina fungi.</title>
        <authorList>
            <person name="Reynolds N.K."/>
            <person name="Stajich J.E."/>
            <person name="Barry K."/>
            <person name="Grigoriev I.V."/>
            <person name="Crous P."/>
            <person name="Smith M.E."/>
        </authorList>
    </citation>
    <scope>NUCLEOTIDE SEQUENCE</scope>
    <source>
        <strain evidence="6">NBRC 105414</strain>
    </source>
</reference>
<comment type="caution">
    <text evidence="6">The sequence shown here is derived from an EMBL/GenBank/DDBJ whole genome shotgun (WGS) entry which is preliminary data.</text>
</comment>
<dbReference type="EC" id="3.2.1.21" evidence="3"/>
<evidence type="ECO:0000256" key="2">
    <source>
        <dbReference type="ARBA" id="ARBA00005336"/>
    </source>
</evidence>
<keyword evidence="7" id="KW-1185">Reference proteome</keyword>
<dbReference type="InterPro" id="IPR050288">
    <property type="entry name" value="Cellulose_deg_GH3"/>
</dbReference>
<evidence type="ECO:0000259" key="5">
    <source>
        <dbReference type="SMART" id="SM01217"/>
    </source>
</evidence>
<dbReference type="EMBL" id="JANBUL010000314">
    <property type="protein sequence ID" value="KAJ2777083.1"/>
    <property type="molecule type" value="Genomic_DNA"/>
</dbReference>
<dbReference type="GO" id="GO:0008422">
    <property type="term" value="F:beta-glucosidase activity"/>
    <property type="evidence" value="ECO:0007669"/>
    <property type="project" value="UniProtKB-EC"/>
</dbReference>
<dbReference type="Pfam" id="PF14310">
    <property type="entry name" value="Fn3-like"/>
    <property type="match status" value="1"/>
</dbReference>
<comment type="catalytic activity">
    <reaction evidence="1">
        <text>Hydrolysis of terminal, non-reducing beta-D-glucosyl residues with release of beta-D-glucose.</text>
        <dbReference type="EC" id="3.2.1.21"/>
    </reaction>
</comment>
<organism evidence="6 7">
    <name type="scientific">Coemansia javaensis</name>
    <dbReference type="NCBI Taxonomy" id="2761396"/>
    <lineage>
        <taxon>Eukaryota</taxon>
        <taxon>Fungi</taxon>
        <taxon>Fungi incertae sedis</taxon>
        <taxon>Zoopagomycota</taxon>
        <taxon>Kickxellomycotina</taxon>
        <taxon>Kickxellomycetes</taxon>
        <taxon>Kickxellales</taxon>
        <taxon>Kickxellaceae</taxon>
        <taxon>Coemansia</taxon>
    </lineage>
</organism>
<dbReference type="OrthoDB" id="2123594at2759"/>
<gene>
    <name evidence="6" type="ORF">H4R18_005343</name>
</gene>
<comment type="similarity">
    <text evidence="2">Belongs to the glycosyl hydrolase 3 family.</text>
</comment>